<dbReference type="Pfam" id="PF01352">
    <property type="entry name" value="KRAB"/>
    <property type="match status" value="1"/>
</dbReference>
<dbReference type="GO" id="GO:0006355">
    <property type="term" value="P:regulation of DNA-templated transcription"/>
    <property type="evidence" value="ECO:0007669"/>
    <property type="project" value="InterPro"/>
</dbReference>
<dbReference type="PANTHER" id="PTHR23232">
    <property type="entry name" value="KRAB DOMAIN C2H2 ZINC FINGER"/>
    <property type="match status" value="1"/>
</dbReference>
<dbReference type="Gene3D" id="6.10.140.140">
    <property type="match status" value="1"/>
</dbReference>
<dbReference type="Proteomes" id="UP000694415">
    <property type="component" value="Unplaced"/>
</dbReference>
<evidence type="ECO:0000313" key="3">
    <source>
        <dbReference type="Proteomes" id="UP000694415"/>
    </source>
</evidence>
<name>A0A8C6MQN2_MUSSI</name>
<evidence type="ECO:0000259" key="1">
    <source>
        <dbReference type="PROSITE" id="PS50805"/>
    </source>
</evidence>
<dbReference type="PROSITE" id="PS50805">
    <property type="entry name" value="KRAB"/>
    <property type="match status" value="1"/>
</dbReference>
<dbReference type="InterPro" id="IPR050169">
    <property type="entry name" value="Krueppel_C2H2_ZnF"/>
</dbReference>
<reference evidence="2" key="2">
    <citation type="submission" date="2025-09" db="UniProtKB">
        <authorList>
            <consortium name="Ensembl"/>
        </authorList>
    </citation>
    <scope>IDENTIFICATION</scope>
</reference>
<organism evidence="2 3">
    <name type="scientific">Mus spicilegus</name>
    <name type="common">Mound-building mouse</name>
    <dbReference type="NCBI Taxonomy" id="10103"/>
    <lineage>
        <taxon>Eukaryota</taxon>
        <taxon>Metazoa</taxon>
        <taxon>Chordata</taxon>
        <taxon>Craniata</taxon>
        <taxon>Vertebrata</taxon>
        <taxon>Euteleostomi</taxon>
        <taxon>Mammalia</taxon>
        <taxon>Eutheria</taxon>
        <taxon>Euarchontoglires</taxon>
        <taxon>Glires</taxon>
        <taxon>Rodentia</taxon>
        <taxon>Myomorpha</taxon>
        <taxon>Muroidea</taxon>
        <taxon>Muridae</taxon>
        <taxon>Murinae</taxon>
        <taxon>Mus</taxon>
        <taxon>Mus</taxon>
    </lineage>
</organism>
<keyword evidence="3" id="KW-1185">Reference proteome</keyword>
<dbReference type="GeneTree" id="ENSGT00940000162531"/>
<dbReference type="Ensembl" id="ENSMSIT00000005570.1">
    <property type="protein sequence ID" value="ENSMSIP00000004407.1"/>
    <property type="gene ID" value="ENSMSIG00000003955.1"/>
</dbReference>
<sequence length="83" mass="9472">MARVSVVFSDVSIAFSQEEWESLDLEQRNLYKDVMMENYHNVASLGCFISKPDVISLLEQGKEPWKVVRQRKPCPARRGGASL</sequence>
<dbReference type="InterPro" id="IPR001909">
    <property type="entry name" value="KRAB"/>
</dbReference>
<reference evidence="2" key="1">
    <citation type="submission" date="2025-08" db="UniProtKB">
        <authorList>
            <consortium name="Ensembl"/>
        </authorList>
    </citation>
    <scope>IDENTIFICATION</scope>
</reference>
<proteinExistence type="predicted"/>
<dbReference type="SUPFAM" id="SSF109640">
    <property type="entry name" value="KRAB domain (Kruppel-associated box)"/>
    <property type="match status" value="1"/>
</dbReference>
<dbReference type="PANTHER" id="PTHR23232:SF117">
    <property type="entry name" value="KRAB DOMAIN-CONTAINING PROTEIN"/>
    <property type="match status" value="1"/>
</dbReference>
<dbReference type="AlphaFoldDB" id="A0A8C6MQN2"/>
<dbReference type="CDD" id="cd07765">
    <property type="entry name" value="KRAB_A-box"/>
    <property type="match status" value="1"/>
</dbReference>
<dbReference type="SMART" id="SM00349">
    <property type="entry name" value="KRAB"/>
    <property type="match status" value="1"/>
</dbReference>
<accession>A0A8C6MQN2</accession>
<protein>
    <submittedName>
        <fullName evidence="2">Zinc finger protein 82</fullName>
    </submittedName>
</protein>
<dbReference type="InterPro" id="IPR036051">
    <property type="entry name" value="KRAB_dom_sf"/>
</dbReference>
<feature type="domain" description="KRAB" evidence="1">
    <location>
        <begin position="6"/>
        <end position="77"/>
    </location>
</feature>
<evidence type="ECO:0000313" key="2">
    <source>
        <dbReference type="Ensembl" id="ENSMSIP00000004407.1"/>
    </source>
</evidence>